<organism evidence="4 5">
    <name type="scientific">Larkinella arboricola</name>
    <dbReference type="NCBI Taxonomy" id="643671"/>
    <lineage>
        <taxon>Bacteria</taxon>
        <taxon>Pseudomonadati</taxon>
        <taxon>Bacteroidota</taxon>
        <taxon>Cytophagia</taxon>
        <taxon>Cytophagales</taxon>
        <taxon>Spirosomataceae</taxon>
        <taxon>Larkinella</taxon>
    </lineage>
</organism>
<keyword evidence="1" id="KW-0808">Transferase</keyword>
<dbReference type="Proteomes" id="UP000248790">
    <property type="component" value="Unassembled WGS sequence"/>
</dbReference>
<proteinExistence type="predicted"/>
<dbReference type="AlphaFoldDB" id="A0A327WSB8"/>
<dbReference type="InterPro" id="IPR016181">
    <property type="entry name" value="Acyl_CoA_acyltransferase"/>
</dbReference>
<dbReference type="InterPro" id="IPR000182">
    <property type="entry name" value="GNAT_dom"/>
</dbReference>
<keyword evidence="2" id="KW-0012">Acyltransferase</keyword>
<dbReference type="PANTHER" id="PTHR43877:SF2">
    <property type="entry name" value="AMINOALKYLPHOSPHONATE N-ACETYLTRANSFERASE-RELATED"/>
    <property type="match status" value="1"/>
</dbReference>
<evidence type="ECO:0000313" key="4">
    <source>
        <dbReference type="EMBL" id="RAJ95602.1"/>
    </source>
</evidence>
<evidence type="ECO:0000256" key="1">
    <source>
        <dbReference type="ARBA" id="ARBA00022679"/>
    </source>
</evidence>
<dbReference type="EMBL" id="QLMC01000004">
    <property type="protein sequence ID" value="RAJ95602.1"/>
    <property type="molecule type" value="Genomic_DNA"/>
</dbReference>
<dbReference type="SUPFAM" id="SSF55729">
    <property type="entry name" value="Acyl-CoA N-acyltransferases (Nat)"/>
    <property type="match status" value="1"/>
</dbReference>
<evidence type="ECO:0000256" key="2">
    <source>
        <dbReference type="ARBA" id="ARBA00023315"/>
    </source>
</evidence>
<evidence type="ECO:0000313" key="5">
    <source>
        <dbReference type="Proteomes" id="UP000248790"/>
    </source>
</evidence>
<gene>
    <name evidence="4" type="ORF">LX87_03349</name>
</gene>
<protein>
    <submittedName>
        <fullName evidence="4">PhnO protein</fullName>
    </submittedName>
</protein>
<dbReference type="CDD" id="cd04301">
    <property type="entry name" value="NAT_SF"/>
    <property type="match status" value="1"/>
</dbReference>
<sequence length="146" mass="16971">MSVAAHIRPANFQDVGPIYRFICELEESQLNAVAFRAIFQRNLTDRRVHYLVAEVNGEVVGFISCHVQYLLHHTGKVGEIQELYVVPEYRNQQIGRQLVAALEQLAEANGFVNLEVTANQKRTHTHRFYQQLTFRPSHFKFVKEFQ</sequence>
<evidence type="ECO:0000259" key="3">
    <source>
        <dbReference type="PROSITE" id="PS51186"/>
    </source>
</evidence>
<dbReference type="RefSeq" id="WP_111629407.1">
    <property type="nucleotide sequence ID" value="NZ_QLMC01000004.1"/>
</dbReference>
<dbReference type="Pfam" id="PF00583">
    <property type="entry name" value="Acetyltransf_1"/>
    <property type="match status" value="1"/>
</dbReference>
<dbReference type="PROSITE" id="PS51186">
    <property type="entry name" value="GNAT"/>
    <property type="match status" value="1"/>
</dbReference>
<dbReference type="OrthoDB" id="9792929at2"/>
<keyword evidence="5" id="KW-1185">Reference proteome</keyword>
<dbReference type="InterPro" id="IPR050832">
    <property type="entry name" value="Bact_Acetyltransf"/>
</dbReference>
<feature type="domain" description="N-acetyltransferase" evidence="3">
    <location>
        <begin position="5"/>
        <end position="146"/>
    </location>
</feature>
<dbReference type="Gene3D" id="3.40.630.30">
    <property type="match status" value="1"/>
</dbReference>
<name>A0A327WSB8_LARAB</name>
<reference evidence="4 5" key="1">
    <citation type="submission" date="2018-06" db="EMBL/GenBank/DDBJ databases">
        <title>Genomic Encyclopedia of Archaeal and Bacterial Type Strains, Phase II (KMG-II): from individual species to whole genera.</title>
        <authorList>
            <person name="Goeker M."/>
        </authorList>
    </citation>
    <scope>NUCLEOTIDE SEQUENCE [LARGE SCALE GENOMIC DNA]</scope>
    <source>
        <strain evidence="4 5">DSM 21851</strain>
    </source>
</reference>
<dbReference type="PANTHER" id="PTHR43877">
    <property type="entry name" value="AMINOALKYLPHOSPHONATE N-ACETYLTRANSFERASE-RELATED-RELATED"/>
    <property type="match status" value="1"/>
</dbReference>
<dbReference type="GO" id="GO:0016747">
    <property type="term" value="F:acyltransferase activity, transferring groups other than amino-acyl groups"/>
    <property type="evidence" value="ECO:0007669"/>
    <property type="project" value="InterPro"/>
</dbReference>
<comment type="caution">
    <text evidence="4">The sequence shown here is derived from an EMBL/GenBank/DDBJ whole genome shotgun (WGS) entry which is preliminary data.</text>
</comment>
<accession>A0A327WSB8</accession>